<dbReference type="Pfam" id="PF04964">
    <property type="entry name" value="Flp_Fap"/>
    <property type="match status" value="1"/>
</dbReference>
<keyword evidence="1" id="KW-0812">Transmembrane</keyword>
<dbReference type="Proteomes" id="UP000244867">
    <property type="component" value="Unassembled WGS sequence"/>
</dbReference>
<dbReference type="EMBL" id="PYXZ01000005">
    <property type="protein sequence ID" value="PUA80614.1"/>
    <property type="molecule type" value="Genomic_DNA"/>
</dbReference>
<proteinExistence type="predicted"/>
<comment type="caution">
    <text evidence="2">The sequence shown here is derived from an EMBL/GenBank/DDBJ whole genome shotgun (WGS) entry which is preliminary data.</text>
</comment>
<dbReference type="AlphaFoldDB" id="A0A2R7YWC3"/>
<evidence type="ECO:0000313" key="3">
    <source>
        <dbReference type="Proteomes" id="UP000244867"/>
    </source>
</evidence>
<evidence type="ECO:0008006" key="4">
    <source>
        <dbReference type="Google" id="ProtNLM"/>
    </source>
</evidence>
<sequence>MNARPEHEADHERGATAVEYGLLVALIAGVIITTVIFLGQHIIPLYELTF</sequence>
<protein>
    <recommendedName>
        <fullName evidence="4">Flp family type IVb pilin</fullName>
    </recommendedName>
</protein>
<dbReference type="InterPro" id="IPR007047">
    <property type="entry name" value="Flp_Fap"/>
</dbReference>
<evidence type="ECO:0000313" key="2">
    <source>
        <dbReference type="EMBL" id="PUA80614.1"/>
    </source>
</evidence>
<reference evidence="2 3" key="1">
    <citation type="submission" date="2018-03" db="EMBL/GenBank/DDBJ databases">
        <authorList>
            <person name="Keele B.F."/>
        </authorList>
    </citation>
    <scope>NUCLEOTIDE SEQUENCE [LARGE SCALE GENOMIC DNA]</scope>
    <source>
        <strain evidence="2 3">IB-3</strain>
    </source>
</reference>
<feature type="transmembrane region" description="Helical" evidence="1">
    <location>
        <begin position="20"/>
        <end position="43"/>
    </location>
</feature>
<keyword evidence="3" id="KW-1185">Reference proteome</keyword>
<dbReference type="RefSeq" id="WP_108344808.1">
    <property type="nucleotide sequence ID" value="NZ_PYXZ01000005.1"/>
</dbReference>
<name>A0A2R7YWC3_9ACTN</name>
<keyword evidence="1" id="KW-1133">Transmembrane helix</keyword>
<keyword evidence="1" id="KW-0472">Membrane</keyword>
<gene>
    <name evidence="2" type="ORF">C7S10_12710</name>
</gene>
<organism evidence="2 3">
    <name type="scientific">Nocardioides currus</name>
    <dbReference type="NCBI Taxonomy" id="2133958"/>
    <lineage>
        <taxon>Bacteria</taxon>
        <taxon>Bacillati</taxon>
        <taxon>Actinomycetota</taxon>
        <taxon>Actinomycetes</taxon>
        <taxon>Propionibacteriales</taxon>
        <taxon>Nocardioidaceae</taxon>
        <taxon>Nocardioides</taxon>
    </lineage>
</organism>
<dbReference type="OrthoDB" id="5121461at2"/>
<evidence type="ECO:0000256" key="1">
    <source>
        <dbReference type="SAM" id="Phobius"/>
    </source>
</evidence>
<accession>A0A2R7YWC3</accession>